<keyword evidence="2" id="KW-1185">Reference proteome</keyword>
<protein>
    <submittedName>
        <fullName evidence="1">Uncharacterized protein</fullName>
    </submittedName>
</protein>
<sequence length="237" mass="27716">MSGNINHKNMHAFEKSNRNARRRELYRLMPSKEKEILLARRRAKRAEMRKHNLSESSMNNDLATASSSNSTIVSVVQSSNLIMREPMLLLSEIGSTMLSKINYIKLKEVSNCRFFKAKKFEYEPPAFCCSNGSVQLTSHEIPIELKNLYLKNTELSKHFRIYIRTYNNIFAFTSLGVTYDKELAKRNNGIYTFRVQGQMYHFINDLIPTDKKGKKIFSYISLIVKMYYEIEWNVPIN</sequence>
<evidence type="ECO:0000313" key="1">
    <source>
        <dbReference type="EMBL" id="WMV15707.1"/>
    </source>
</evidence>
<dbReference type="Proteomes" id="UP001234989">
    <property type="component" value="Chromosome 2"/>
</dbReference>
<organism evidence="1 2">
    <name type="scientific">Solanum verrucosum</name>
    <dbReference type="NCBI Taxonomy" id="315347"/>
    <lineage>
        <taxon>Eukaryota</taxon>
        <taxon>Viridiplantae</taxon>
        <taxon>Streptophyta</taxon>
        <taxon>Embryophyta</taxon>
        <taxon>Tracheophyta</taxon>
        <taxon>Spermatophyta</taxon>
        <taxon>Magnoliopsida</taxon>
        <taxon>eudicotyledons</taxon>
        <taxon>Gunneridae</taxon>
        <taxon>Pentapetalae</taxon>
        <taxon>asterids</taxon>
        <taxon>lamiids</taxon>
        <taxon>Solanales</taxon>
        <taxon>Solanaceae</taxon>
        <taxon>Solanoideae</taxon>
        <taxon>Solaneae</taxon>
        <taxon>Solanum</taxon>
    </lineage>
</organism>
<dbReference type="PANTHER" id="PTHR45786">
    <property type="entry name" value="DNA BINDING PROTEIN-LIKE"/>
    <property type="match status" value="1"/>
</dbReference>
<reference evidence="1" key="1">
    <citation type="submission" date="2023-08" db="EMBL/GenBank/DDBJ databases">
        <title>A de novo genome assembly of Solanum verrucosum Schlechtendal, a Mexican diploid species geographically isolated from the other diploid A-genome species in potato relatives.</title>
        <authorList>
            <person name="Hosaka K."/>
        </authorList>
    </citation>
    <scope>NUCLEOTIDE SEQUENCE</scope>
    <source>
        <tissue evidence="1">Young leaves</tissue>
    </source>
</reference>
<name>A0AAF0Q3J1_SOLVR</name>
<accession>A0AAF0Q3J1</accession>
<dbReference type="AlphaFoldDB" id="A0AAF0Q3J1"/>
<evidence type="ECO:0000313" key="2">
    <source>
        <dbReference type="Proteomes" id="UP001234989"/>
    </source>
</evidence>
<proteinExistence type="predicted"/>
<dbReference type="PANTHER" id="PTHR45786:SF75">
    <property type="entry name" value="ATP-DEPENDENT DNA HELICASE"/>
    <property type="match status" value="1"/>
</dbReference>
<dbReference type="EMBL" id="CP133613">
    <property type="protein sequence ID" value="WMV15707.1"/>
    <property type="molecule type" value="Genomic_DNA"/>
</dbReference>
<gene>
    <name evidence="1" type="ORF">MTR67_009092</name>
</gene>